<accession>A0ABQ5NR11</accession>
<comment type="caution">
    <text evidence="2">The sequence shown here is derived from an EMBL/GenBank/DDBJ whole genome shotgun (WGS) entry which is preliminary data.</text>
</comment>
<dbReference type="RefSeq" id="WP_323444946.1">
    <property type="nucleotide sequence ID" value="NZ_BSBI01000001.1"/>
</dbReference>
<keyword evidence="1" id="KW-0732">Signal</keyword>
<feature type="chain" id="PRO_5047008213" description="Peptidase inhibitor family I36 protein" evidence="1">
    <location>
        <begin position="29"/>
        <end position="155"/>
    </location>
</feature>
<feature type="signal peptide" evidence="1">
    <location>
        <begin position="1"/>
        <end position="28"/>
    </location>
</feature>
<gene>
    <name evidence="2" type="ORF">SYYSPA8_01020</name>
</gene>
<proteinExistence type="predicted"/>
<reference evidence="2 3" key="1">
    <citation type="submission" date="2022-10" db="EMBL/GenBank/DDBJ databases">
        <title>Draft genome sequence of Streptomyces sp. YSPA8.</title>
        <authorList>
            <person name="Moriuchi R."/>
            <person name="Dohra H."/>
            <person name="Yamamura H."/>
            <person name="Kodani S."/>
        </authorList>
    </citation>
    <scope>NUCLEOTIDE SEQUENCE [LARGE SCALE GENOMIC DNA]</scope>
    <source>
        <strain evidence="2 3">YSPA8</strain>
    </source>
</reference>
<dbReference type="EMBL" id="BSBI01000001">
    <property type="protein sequence ID" value="GLF92823.1"/>
    <property type="molecule type" value="Genomic_DNA"/>
</dbReference>
<name>A0ABQ5NR11_9ACTN</name>
<evidence type="ECO:0000256" key="1">
    <source>
        <dbReference type="SAM" id="SignalP"/>
    </source>
</evidence>
<dbReference type="Proteomes" id="UP001291653">
    <property type="component" value="Unassembled WGS sequence"/>
</dbReference>
<sequence>MIRTSRTRAMTAIASAVGAAVLTLGATAAPAQSAPAGSDAPVKAAAPVLPAGAVALPRGARGPEQCPDGAMCFWEGANFSGNGWALAKPSNGLQCQGAVPQGFSAPRSAYNRTNGNMALYRGGSCIGVWQIGVLSPGFAYGDVDPYRVYAWNWTL</sequence>
<protein>
    <recommendedName>
        <fullName evidence="4">Peptidase inhibitor family I36 protein</fullName>
    </recommendedName>
</protein>
<evidence type="ECO:0000313" key="3">
    <source>
        <dbReference type="Proteomes" id="UP001291653"/>
    </source>
</evidence>
<organism evidence="2 3">
    <name type="scientific">Streptomyces yaizuensis</name>
    <dbReference type="NCBI Taxonomy" id="2989713"/>
    <lineage>
        <taxon>Bacteria</taxon>
        <taxon>Bacillati</taxon>
        <taxon>Actinomycetota</taxon>
        <taxon>Actinomycetes</taxon>
        <taxon>Kitasatosporales</taxon>
        <taxon>Streptomycetaceae</taxon>
        <taxon>Streptomyces</taxon>
    </lineage>
</organism>
<dbReference type="Pfam" id="PF03995">
    <property type="entry name" value="Inhibitor_I36"/>
    <property type="match status" value="1"/>
</dbReference>
<keyword evidence="3" id="KW-1185">Reference proteome</keyword>
<evidence type="ECO:0000313" key="2">
    <source>
        <dbReference type="EMBL" id="GLF92823.1"/>
    </source>
</evidence>
<evidence type="ECO:0008006" key="4">
    <source>
        <dbReference type="Google" id="ProtNLM"/>
    </source>
</evidence>